<evidence type="ECO:0000313" key="2">
    <source>
        <dbReference type="Proteomes" id="UP001528823"/>
    </source>
</evidence>
<proteinExistence type="predicted"/>
<dbReference type="EMBL" id="JAPMOU010000043">
    <property type="protein sequence ID" value="MDE1464783.1"/>
    <property type="molecule type" value="Genomic_DNA"/>
</dbReference>
<organism evidence="1 2">
    <name type="scientific">Spartinivicinus poritis</name>
    <dbReference type="NCBI Taxonomy" id="2994640"/>
    <lineage>
        <taxon>Bacteria</taxon>
        <taxon>Pseudomonadati</taxon>
        <taxon>Pseudomonadota</taxon>
        <taxon>Gammaproteobacteria</taxon>
        <taxon>Oceanospirillales</taxon>
        <taxon>Zooshikellaceae</taxon>
        <taxon>Spartinivicinus</taxon>
    </lineage>
</organism>
<evidence type="ECO:0000313" key="1">
    <source>
        <dbReference type="EMBL" id="MDE1464783.1"/>
    </source>
</evidence>
<dbReference type="RefSeq" id="WP_274691092.1">
    <property type="nucleotide sequence ID" value="NZ_JAPMOU010000043.1"/>
</dbReference>
<name>A0ABT5UEJ4_9GAMM</name>
<dbReference type="Proteomes" id="UP001528823">
    <property type="component" value="Unassembled WGS sequence"/>
</dbReference>
<dbReference type="InterPro" id="IPR006498">
    <property type="entry name" value="Tail_tube"/>
</dbReference>
<keyword evidence="2" id="KW-1185">Reference proteome</keyword>
<gene>
    <name evidence="1" type="ORF">ORQ98_22745</name>
</gene>
<protein>
    <submittedName>
        <fullName evidence="1">Phage major tail tube protein</fullName>
    </submittedName>
</protein>
<dbReference type="Pfam" id="PF04985">
    <property type="entry name" value="Phage_tube"/>
    <property type="match status" value="1"/>
</dbReference>
<comment type="caution">
    <text evidence="1">The sequence shown here is derived from an EMBL/GenBank/DDBJ whole genome shotgun (WGS) entry which is preliminary data.</text>
</comment>
<sequence>MSVPSILTDMNAFFKDESFVGICNTITLPKVAYKTSDFTLAGVAGDIERSLHKLEKLEAEVTVSDYNAKVIDLLGQPESKQEEFRIRGSLDVNGEIKAIMVKLKGLWKSMEFNEFKPESEATLKFAIVADVYEFEMDNNQLIYIDKKNYEVKINGVDRTKAIREALGI</sequence>
<reference evidence="1 2" key="1">
    <citation type="submission" date="2022-11" db="EMBL/GenBank/DDBJ databases">
        <title>Spartinivicinus poritis sp. nov., isolated from scleractinian coral Porites lutea.</title>
        <authorList>
            <person name="Zhang G."/>
            <person name="Cai L."/>
            <person name="Wei Q."/>
        </authorList>
    </citation>
    <scope>NUCLEOTIDE SEQUENCE [LARGE SCALE GENOMIC DNA]</scope>
    <source>
        <strain evidence="1 2">A2-2</strain>
    </source>
</reference>
<accession>A0ABT5UEJ4</accession>